<proteinExistence type="predicted"/>
<sequence length="81" mass="9150">MVTILLLRQETDEEEASNPSKPEKSGHTEIHFGISNSSKRPRAFVIRCENVEIYLRRSFFLELLLSLFLGAAASSPAHSYI</sequence>
<dbReference type="EMBL" id="QGKW02000717">
    <property type="protein sequence ID" value="KAF2596398.1"/>
    <property type="molecule type" value="Genomic_DNA"/>
</dbReference>
<accession>A0A8S9I2S4</accession>
<evidence type="ECO:0000313" key="3">
    <source>
        <dbReference type="EMBL" id="KAF2596398.1"/>
    </source>
</evidence>
<feature type="compositionally biased region" description="Basic and acidic residues" evidence="1">
    <location>
        <begin position="21"/>
        <end position="30"/>
    </location>
</feature>
<dbReference type="AlphaFoldDB" id="A0A8S9I2S4"/>
<evidence type="ECO:0000256" key="1">
    <source>
        <dbReference type="SAM" id="MobiDB-lite"/>
    </source>
</evidence>
<reference evidence="2" key="1">
    <citation type="submission" date="2019-12" db="EMBL/GenBank/DDBJ databases">
        <title>Genome sequencing and annotation of Brassica cretica.</title>
        <authorList>
            <person name="Studholme D.J."/>
            <person name="Sarris P.F."/>
        </authorList>
    </citation>
    <scope>NUCLEOTIDE SEQUENCE</scope>
    <source>
        <strain evidence="3">PFS-001/15</strain>
        <strain evidence="2">PFS-102/07</strain>
        <tissue evidence="2">Leaf</tissue>
    </source>
</reference>
<protein>
    <submittedName>
        <fullName evidence="2">Uncharacterized protein</fullName>
    </submittedName>
</protein>
<organism evidence="2">
    <name type="scientific">Brassica cretica</name>
    <name type="common">Mustard</name>
    <dbReference type="NCBI Taxonomy" id="69181"/>
    <lineage>
        <taxon>Eukaryota</taxon>
        <taxon>Viridiplantae</taxon>
        <taxon>Streptophyta</taxon>
        <taxon>Embryophyta</taxon>
        <taxon>Tracheophyta</taxon>
        <taxon>Spermatophyta</taxon>
        <taxon>Magnoliopsida</taxon>
        <taxon>eudicotyledons</taxon>
        <taxon>Gunneridae</taxon>
        <taxon>Pentapetalae</taxon>
        <taxon>rosids</taxon>
        <taxon>malvids</taxon>
        <taxon>Brassicales</taxon>
        <taxon>Brassicaceae</taxon>
        <taxon>Brassiceae</taxon>
        <taxon>Brassica</taxon>
    </lineage>
</organism>
<comment type="caution">
    <text evidence="2">The sequence shown here is derived from an EMBL/GenBank/DDBJ whole genome shotgun (WGS) entry which is preliminary data.</text>
</comment>
<name>A0A8S9I2S4_BRACR</name>
<gene>
    <name evidence="3" type="ORF">F2Q68_00007161</name>
    <name evidence="2" type="ORF">F2Q70_00014120</name>
</gene>
<dbReference type="EMBL" id="QGKY02001250">
    <property type="protein sequence ID" value="KAF2563848.1"/>
    <property type="molecule type" value="Genomic_DNA"/>
</dbReference>
<feature type="region of interest" description="Disordered" evidence="1">
    <location>
        <begin position="1"/>
        <end position="34"/>
    </location>
</feature>
<dbReference type="Proteomes" id="UP000712281">
    <property type="component" value="Unassembled WGS sequence"/>
</dbReference>
<evidence type="ECO:0000313" key="2">
    <source>
        <dbReference type="EMBL" id="KAF2563848.1"/>
    </source>
</evidence>